<dbReference type="InterPro" id="IPR002477">
    <property type="entry name" value="Peptidoglycan-bd-like"/>
</dbReference>
<dbReference type="InterPro" id="IPR021190">
    <property type="entry name" value="Pept_M10A"/>
</dbReference>
<dbReference type="GO" id="GO:0031012">
    <property type="term" value="C:extracellular matrix"/>
    <property type="evidence" value="ECO:0007669"/>
    <property type="project" value="InterPro"/>
</dbReference>
<evidence type="ECO:0000256" key="1">
    <source>
        <dbReference type="ARBA" id="ARBA00001947"/>
    </source>
</evidence>
<dbReference type="SMART" id="SM00235">
    <property type="entry name" value="ZnMc"/>
    <property type="match status" value="1"/>
</dbReference>
<name>A0A937RNW7_9ACTN</name>
<evidence type="ECO:0000256" key="2">
    <source>
        <dbReference type="ARBA" id="ARBA00022670"/>
    </source>
</evidence>
<keyword evidence="3" id="KW-0479">Metal-binding</keyword>
<accession>A0A937RNW7</accession>
<organism evidence="10 11">
    <name type="scientific">Frankia nepalensis</name>
    <dbReference type="NCBI Taxonomy" id="1836974"/>
    <lineage>
        <taxon>Bacteria</taxon>
        <taxon>Bacillati</taxon>
        <taxon>Actinomycetota</taxon>
        <taxon>Actinomycetes</taxon>
        <taxon>Frankiales</taxon>
        <taxon>Frankiaceae</taxon>
        <taxon>Frankia</taxon>
    </lineage>
</organism>
<comment type="caution">
    <text evidence="10">The sequence shown here is derived from an EMBL/GenBank/DDBJ whole genome shotgun (WGS) entry which is preliminary data.</text>
</comment>
<dbReference type="Gene3D" id="3.40.390.10">
    <property type="entry name" value="Collagenase (Catalytic Domain)"/>
    <property type="match status" value="1"/>
</dbReference>
<keyword evidence="5" id="KW-0378">Hydrolase</keyword>
<keyword evidence="7" id="KW-0482">Metalloprotease</keyword>
<gene>
    <name evidence="10" type="ORF">I7412_19405</name>
</gene>
<dbReference type="InterPro" id="IPR036365">
    <property type="entry name" value="PGBD-like_sf"/>
</dbReference>
<evidence type="ECO:0000256" key="7">
    <source>
        <dbReference type="ARBA" id="ARBA00023049"/>
    </source>
</evidence>
<keyword evidence="11" id="KW-1185">Reference proteome</keyword>
<evidence type="ECO:0000259" key="9">
    <source>
        <dbReference type="SMART" id="SM00235"/>
    </source>
</evidence>
<dbReference type="PROSITE" id="PS00546">
    <property type="entry name" value="CYSTEINE_SWITCH"/>
    <property type="match status" value="1"/>
</dbReference>
<evidence type="ECO:0000256" key="6">
    <source>
        <dbReference type="ARBA" id="ARBA00022833"/>
    </source>
</evidence>
<dbReference type="Pfam" id="PF01471">
    <property type="entry name" value="PG_binding_1"/>
    <property type="match status" value="1"/>
</dbReference>
<dbReference type="SUPFAM" id="SSF55486">
    <property type="entry name" value="Metalloproteases ('zincins'), catalytic domain"/>
    <property type="match status" value="1"/>
</dbReference>
<dbReference type="Proteomes" id="UP000604475">
    <property type="component" value="Unassembled WGS sequence"/>
</dbReference>
<dbReference type="PANTHER" id="PTHR10201:SF323">
    <property type="entry name" value="MATRIX METALLOPROTEINASE-21"/>
    <property type="match status" value="1"/>
</dbReference>
<dbReference type="InterPro" id="IPR024079">
    <property type="entry name" value="MetalloPept_cat_dom_sf"/>
</dbReference>
<dbReference type="InterPro" id="IPR001818">
    <property type="entry name" value="Pept_M10_metallopeptidase"/>
</dbReference>
<proteinExistence type="predicted"/>
<dbReference type="SUPFAM" id="SSF47090">
    <property type="entry name" value="PGBD-like"/>
    <property type="match status" value="1"/>
</dbReference>
<dbReference type="EMBL" id="JAEACQ010000226">
    <property type="protein sequence ID" value="MBL7629291.1"/>
    <property type="molecule type" value="Genomic_DNA"/>
</dbReference>
<dbReference type="GO" id="GO:0004222">
    <property type="term" value="F:metalloendopeptidase activity"/>
    <property type="evidence" value="ECO:0007669"/>
    <property type="project" value="InterPro"/>
</dbReference>
<dbReference type="GO" id="GO:0008270">
    <property type="term" value="F:zinc ion binding"/>
    <property type="evidence" value="ECO:0007669"/>
    <property type="project" value="InterPro"/>
</dbReference>
<dbReference type="InterPro" id="IPR021158">
    <property type="entry name" value="Pept_M10A_Zn_BS"/>
</dbReference>
<dbReference type="AlphaFoldDB" id="A0A937RNW7"/>
<dbReference type="GO" id="GO:0030198">
    <property type="term" value="P:extracellular matrix organization"/>
    <property type="evidence" value="ECO:0007669"/>
    <property type="project" value="TreeGrafter"/>
</dbReference>
<dbReference type="CDD" id="cd04278">
    <property type="entry name" value="ZnMc_MMP"/>
    <property type="match status" value="1"/>
</dbReference>
<evidence type="ECO:0000256" key="4">
    <source>
        <dbReference type="ARBA" id="ARBA00022729"/>
    </source>
</evidence>
<keyword evidence="4" id="KW-0732">Signal</keyword>
<evidence type="ECO:0000256" key="5">
    <source>
        <dbReference type="ARBA" id="ARBA00022801"/>
    </source>
</evidence>
<reference evidence="10" key="1">
    <citation type="submission" date="2020-12" db="EMBL/GenBank/DDBJ databases">
        <title>Genomic characterization of non-nitrogen-fixing Frankia strains.</title>
        <authorList>
            <person name="Carlos-Shanley C."/>
            <person name="Guerra T."/>
            <person name="Hahn D."/>
        </authorList>
    </citation>
    <scope>NUCLEOTIDE SEQUENCE</scope>
    <source>
        <strain evidence="10">CN6</strain>
    </source>
</reference>
<dbReference type="InterPro" id="IPR033739">
    <property type="entry name" value="M10A_MMP"/>
</dbReference>
<sequence length="354" mass="38096">MRLPTQQLSLGSEGPEVGKLYEYLARFGYFPNEGLSEFKTWRPAVDAVVADEEVFDDTVDRAVRLFQQQNALASDGMVGPKTLALMGKPRCGVPDAVPKDGPRPFVASGSRWDHLTVTYQFDNSGADLPAADARAAVRAAFDRWAAVSPLRFQEVANGADIQIGWFAGNHDDGAANAFDGVGGVLAHCYYPPPGGGSLAGDLHFDEAETWTTDDPPTGVDLLTVALHEIGHGLGLDHSSDPASVMFAFYGGIRRELTGDDIAGIQAIYGGWHQPFPITPPGHARPGAIATLSRFREHADVYWIGPDGGVGTNFWTQAEGWHQPFPIAPPGHARPGAIATLSRFREHADVYWIGP</sequence>
<protein>
    <submittedName>
        <fullName evidence="10">Matrilysin family metalloendoprotease</fullName>
    </submittedName>
</protein>
<keyword evidence="2" id="KW-0645">Protease</keyword>
<evidence type="ECO:0000313" key="10">
    <source>
        <dbReference type="EMBL" id="MBL7629291.1"/>
    </source>
</evidence>
<feature type="non-terminal residue" evidence="10">
    <location>
        <position position="354"/>
    </location>
</feature>
<keyword evidence="6" id="KW-0862">Zinc</keyword>
<dbReference type="Pfam" id="PF00413">
    <property type="entry name" value="Peptidase_M10"/>
    <property type="match status" value="1"/>
</dbReference>
<keyword evidence="8" id="KW-0865">Zymogen</keyword>
<evidence type="ECO:0000256" key="8">
    <source>
        <dbReference type="ARBA" id="ARBA00023145"/>
    </source>
</evidence>
<comment type="cofactor">
    <cofactor evidence="1">
        <name>Zn(2+)</name>
        <dbReference type="ChEBI" id="CHEBI:29105"/>
    </cofactor>
</comment>
<feature type="domain" description="Peptidase metallopeptidase" evidence="9">
    <location>
        <begin position="108"/>
        <end position="270"/>
    </location>
</feature>
<evidence type="ECO:0000256" key="3">
    <source>
        <dbReference type="ARBA" id="ARBA00022723"/>
    </source>
</evidence>
<dbReference type="RefSeq" id="WP_203000478.1">
    <property type="nucleotide sequence ID" value="NZ_JADWYV010000018.1"/>
</dbReference>
<evidence type="ECO:0000313" key="11">
    <source>
        <dbReference type="Proteomes" id="UP000604475"/>
    </source>
</evidence>
<dbReference type="GO" id="GO:0006508">
    <property type="term" value="P:proteolysis"/>
    <property type="evidence" value="ECO:0007669"/>
    <property type="project" value="UniProtKB-KW"/>
</dbReference>
<dbReference type="GO" id="GO:0030574">
    <property type="term" value="P:collagen catabolic process"/>
    <property type="evidence" value="ECO:0007669"/>
    <property type="project" value="TreeGrafter"/>
</dbReference>
<dbReference type="PANTHER" id="PTHR10201">
    <property type="entry name" value="MATRIX METALLOPROTEINASE"/>
    <property type="match status" value="1"/>
</dbReference>
<dbReference type="PRINTS" id="PR00138">
    <property type="entry name" value="MATRIXIN"/>
</dbReference>
<dbReference type="InterPro" id="IPR006026">
    <property type="entry name" value="Peptidase_Metallo"/>
</dbReference>